<dbReference type="InterPro" id="IPR010496">
    <property type="entry name" value="AL/BT2_dom"/>
</dbReference>
<evidence type="ECO:0000259" key="1">
    <source>
        <dbReference type="Pfam" id="PF06439"/>
    </source>
</evidence>
<accession>A0ABU0E0J6</accession>
<reference evidence="2 3" key="1">
    <citation type="submission" date="2023-07" db="EMBL/GenBank/DDBJ databases">
        <title>Genomic Encyclopedia of Type Strains, Phase IV (KMG-IV): sequencing the most valuable type-strain genomes for metagenomic binning, comparative biology and taxonomic classification.</title>
        <authorList>
            <person name="Goeker M."/>
        </authorList>
    </citation>
    <scope>NUCLEOTIDE SEQUENCE [LARGE SCALE GENOMIC DNA]</scope>
    <source>
        <strain evidence="2 3">DSM 16784</strain>
    </source>
</reference>
<evidence type="ECO:0000313" key="3">
    <source>
        <dbReference type="Proteomes" id="UP001230220"/>
    </source>
</evidence>
<feature type="domain" description="3-keto-alpha-glucoside-1,2-lyase/3-keto-2-hydroxy-glucal hydratase" evidence="1">
    <location>
        <begin position="29"/>
        <end position="200"/>
    </location>
</feature>
<keyword evidence="3" id="KW-1185">Reference proteome</keyword>
<evidence type="ECO:0000313" key="2">
    <source>
        <dbReference type="EMBL" id="MDQ0360330.1"/>
    </source>
</evidence>
<dbReference type="InterPro" id="IPR013320">
    <property type="entry name" value="ConA-like_dom_sf"/>
</dbReference>
<proteinExistence type="predicted"/>
<protein>
    <recommendedName>
        <fullName evidence="1">3-keto-alpha-glucoside-1,2-lyase/3-keto-2-hydroxy-glucal hydratase domain-containing protein</fullName>
    </recommendedName>
</protein>
<dbReference type="Pfam" id="PF06439">
    <property type="entry name" value="3keto-disac_hyd"/>
    <property type="match status" value="1"/>
</dbReference>
<dbReference type="EMBL" id="JAUSUR010000001">
    <property type="protein sequence ID" value="MDQ0360330.1"/>
    <property type="molecule type" value="Genomic_DNA"/>
</dbReference>
<sequence>MIDINTSNVEAIQTHISDNKINGYDALQVIKDASVIEVDEPTYARVKDIEFQNGTIEVKLYSRLLPDAPDYARGFIGITFRINEDNSMFEGIYVRPINGRCEIQSRRNSSTQYFSYPDYKFNHFRKEAPGMYESYTDIGLDEWIDVKIVVEGEHAKLYVNGATQPTLIVNDLKHGKDASGAIGLWVDIGTEGYFRDLKITNK</sequence>
<dbReference type="SUPFAM" id="SSF49899">
    <property type="entry name" value="Concanavalin A-like lectins/glucanases"/>
    <property type="match status" value="1"/>
</dbReference>
<comment type="caution">
    <text evidence="2">The sequence shown here is derived from an EMBL/GenBank/DDBJ whole genome shotgun (WGS) entry which is preliminary data.</text>
</comment>
<name>A0ABU0E0J6_9FIRM</name>
<dbReference type="RefSeq" id="WP_307406151.1">
    <property type="nucleotide sequence ID" value="NZ_JAUSUR010000001.1"/>
</dbReference>
<gene>
    <name evidence="2" type="ORF">J2S15_001061</name>
</gene>
<dbReference type="Gene3D" id="2.60.120.560">
    <property type="entry name" value="Exo-inulinase, domain 1"/>
    <property type="match status" value="1"/>
</dbReference>
<organism evidence="2 3">
    <name type="scientific">Breznakia pachnodae</name>
    <dbReference type="NCBI Taxonomy" id="265178"/>
    <lineage>
        <taxon>Bacteria</taxon>
        <taxon>Bacillati</taxon>
        <taxon>Bacillota</taxon>
        <taxon>Erysipelotrichia</taxon>
        <taxon>Erysipelotrichales</taxon>
        <taxon>Erysipelotrichaceae</taxon>
        <taxon>Breznakia</taxon>
    </lineage>
</organism>
<dbReference type="Proteomes" id="UP001230220">
    <property type="component" value="Unassembled WGS sequence"/>
</dbReference>